<reference evidence="2 3" key="1">
    <citation type="journal article" date="2014" name="BMC Genomics">
        <title>Comparison of environmental and isolate Sulfobacillus genomes reveals diverse carbon, sulfur, nitrogen, and hydrogen metabolisms.</title>
        <authorList>
            <person name="Justice N.B."/>
            <person name="Norman A."/>
            <person name="Brown C.T."/>
            <person name="Singh A."/>
            <person name="Thomas B.C."/>
            <person name="Banfield J.F."/>
        </authorList>
    </citation>
    <scope>NUCLEOTIDE SEQUENCE [LARGE SCALE GENOMIC DNA]</scope>
    <source>
        <strain evidence="2">AMDSBA4</strain>
    </source>
</reference>
<dbReference type="InterPro" id="IPR050270">
    <property type="entry name" value="DegV_domain_contain"/>
</dbReference>
<comment type="caution">
    <text evidence="2">The sequence shown here is derived from an EMBL/GenBank/DDBJ whole genome shotgun (WGS) entry which is preliminary data.</text>
</comment>
<dbReference type="GO" id="GO:0004371">
    <property type="term" value="F:glycerone kinase activity"/>
    <property type="evidence" value="ECO:0007669"/>
    <property type="project" value="InterPro"/>
</dbReference>
<proteinExistence type="predicted"/>
<organism evidence="2 3">
    <name type="scientific">Sulfobacillus benefaciens</name>
    <dbReference type="NCBI Taxonomy" id="453960"/>
    <lineage>
        <taxon>Bacteria</taxon>
        <taxon>Bacillati</taxon>
        <taxon>Bacillota</taxon>
        <taxon>Clostridia</taxon>
        <taxon>Eubacteriales</taxon>
        <taxon>Clostridiales Family XVII. Incertae Sedis</taxon>
        <taxon>Sulfobacillus</taxon>
    </lineage>
</organism>
<name>A0A2T2XJL3_9FIRM</name>
<dbReference type="InterPro" id="IPR048394">
    <property type="entry name" value="FakA-like_M"/>
</dbReference>
<dbReference type="PROSITE" id="PS51480">
    <property type="entry name" value="DHAL"/>
    <property type="match status" value="1"/>
</dbReference>
<gene>
    <name evidence="2" type="ORF">C7B46_04410</name>
</gene>
<dbReference type="PANTHER" id="PTHR33434">
    <property type="entry name" value="DEGV DOMAIN-CONTAINING PROTEIN DR_1986-RELATED"/>
    <property type="match status" value="1"/>
</dbReference>
<protein>
    <recommendedName>
        <fullName evidence="1">DhaL domain-containing protein</fullName>
    </recommendedName>
</protein>
<dbReference type="AlphaFoldDB" id="A0A2T2XJL3"/>
<evidence type="ECO:0000313" key="3">
    <source>
        <dbReference type="Proteomes" id="UP000242972"/>
    </source>
</evidence>
<dbReference type="Proteomes" id="UP000242972">
    <property type="component" value="Unassembled WGS sequence"/>
</dbReference>
<dbReference type="SUPFAM" id="SSF101473">
    <property type="entry name" value="DhaL-like"/>
    <property type="match status" value="1"/>
</dbReference>
<evidence type="ECO:0000259" key="1">
    <source>
        <dbReference type="PROSITE" id="PS51480"/>
    </source>
</evidence>
<dbReference type="InterPro" id="IPR036117">
    <property type="entry name" value="DhaL_dom_sf"/>
</dbReference>
<dbReference type="Pfam" id="PF02734">
    <property type="entry name" value="Dak2"/>
    <property type="match status" value="1"/>
</dbReference>
<evidence type="ECO:0000313" key="2">
    <source>
        <dbReference type="EMBL" id="PSR34685.1"/>
    </source>
</evidence>
<dbReference type="PANTHER" id="PTHR33434:SF4">
    <property type="entry name" value="PHOSPHATASE PROTEIN"/>
    <property type="match status" value="1"/>
</dbReference>
<feature type="domain" description="DhaL" evidence="1">
    <location>
        <begin position="16"/>
        <end position="203"/>
    </location>
</feature>
<dbReference type="InterPro" id="IPR033470">
    <property type="entry name" value="FakA-like_C"/>
</dbReference>
<dbReference type="EMBL" id="PXYW01000007">
    <property type="protein sequence ID" value="PSR34685.1"/>
    <property type="molecule type" value="Genomic_DNA"/>
</dbReference>
<accession>A0A2T2XJL3</accession>
<dbReference type="SMART" id="SM01121">
    <property type="entry name" value="Dak1_2"/>
    <property type="match status" value="1"/>
</dbReference>
<dbReference type="Gene3D" id="1.25.40.340">
    <property type="match status" value="1"/>
</dbReference>
<dbReference type="SMART" id="SM01120">
    <property type="entry name" value="Dak2"/>
    <property type="match status" value="1"/>
</dbReference>
<dbReference type="Pfam" id="PF21645">
    <property type="entry name" value="FakA-like_M"/>
    <property type="match status" value="1"/>
</dbReference>
<sequence length="476" mass="52442">MTHVAPAAEKTYITASDFGLWLKRGVQALRRDVARVDRINVFPVPDGDTGHNMLGTLEAAWEAVEESASRHLGHLVRVAAQGAVSGARGNSGTILSQVLVGMAESGGEKEIWSIPDFRQAWEQAAEVAYQGVYQPVEGTMLTLIRALAENAHGDTVAQVLHNMVVAARKTVLDSPRLLSVLRERGVVDAGAEGLYLVIAAFLGDGMAEMSAEILTPRNAMPVNLLTEEIRFPYDTEALIAPWSGSLPLGRIRELLAGYGDSVVVSEMQSSLKVHVHVAQPEPLINFLFQLGPVVQMEMLDMRHQMQNLAQRELRPVVIREQWASIMPIRIDVVDPNSPAAEASETLWIGPGVEGRRYYVESLGVACQLFLDYDEDVSWEDNLRHLLPRAKTITSLTIRWDAEGYWVGDVREKTRQSALAAVKGIVGRHRLVTIYTSLSENEDNWNGEAEWWQAQLNAEVVSVPGGVAHHSMNLVVQ</sequence>
<dbReference type="InterPro" id="IPR004007">
    <property type="entry name" value="DhaL_dom"/>
</dbReference>
<dbReference type="GO" id="GO:0006071">
    <property type="term" value="P:glycerol metabolic process"/>
    <property type="evidence" value="ECO:0007669"/>
    <property type="project" value="InterPro"/>
</dbReference>